<organism evidence="1 2">
    <name type="scientific">Georgenia yuyongxinii</name>
    <dbReference type="NCBI Taxonomy" id="2589797"/>
    <lineage>
        <taxon>Bacteria</taxon>
        <taxon>Bacillati</taxon>
        <taxon>Actinomycetota</taxon>
        <taxon>Actinomycetes</taxon>
        <taxon>Micrococcales</taxon>
        <taxon>Bogoriellaceae</taxon>
        <taxon>Georgenia</taxon>
    </lineage>
</organism>
<sequence length="209" mass="22276">MSVTTDVIDHLLGTEPGSLLDHIRAARPDARENAQRSYEALFEPVDATEVSLSERLAVAMFVTGLHRVVPVADHYATALCDLDPAVAEVVEGEVVRGLGAGPYGTYREPGLAGESRPGPVYTAGNRAALGERLAAALEHAHLLVLRPREAGPEALDRLLAAGWSVTGIVTLSQLIAFLSFQVRVVHGLGELARTTTATPATDRTQELQR</sequence>
<proteinExistence type="predicted"/>
<evidence type="ECO:0000313" key="1">
    <source>
        <dbReference type="EMBL" id="QDC25245.1"/>
    </source>
</evidence>
<accession>A0A5B8C7C0</accession>
<name>A0A5B8C7C0_9MICO</name>
<dbReference type="KEGG" id="gyu:FE374_12060"/>
<dbReference type="EMBL" id="CP040915">
    <property type="protein sequence ID" value="QDC25245.1"/>
    <property type="molecule type" value="Genomic_DNA"/>
</dbReference>
<dbReference type="Gene3D" id="1.20.1290.10">
    <property type="entry name" value="AhpD-like"/>
    <property type="match status" value="1"/>
</dbReference>
<gene>
    <name evidence="1" type="ORF">FE374_12060</name>
</gene>
<dbReference type="OrthoDB" id="8718286at2"/>
<dbReference type="RefSeq" id="WP_139929380.1">
    <property type="nucleotide sequence ID" value="NZ_CP040915.1"/>
</dbReference>
<dbReference type="InterPro" id="IPR029032">
    <property type="entry name" value="AhpD-like"/>
</dbReference>
<reference evidence="1 2" key="1">
    <citation type="submission" date="2019-05" db="EMBL/GenBank/DDBJ databases">
        <title>Georgenia *** sp. nov., and Georgenia *** sp. nov., isolated from the intestinal contents of plateau pika (Ochotona curzoniae) in the Qinghai-Tibet plateau of China.</title>
        <authorList>
            <person name="Tian Z."/>
        </authorList>
    </citation>
    <scope>NUCLEOTIDE SEQUENCE [LARGE SCALE GENOMIC DNA]</scope>
    <source>
        <strain evidence="1 2">Z443</strain>
    </source>
</reference>
<dbReference type="NCBIfam" id="TIGR04029">
    <property type="entry name" value="CMD_Avi_7170"/>
    <property type="match status" value="1"/>
</dbReference>
<evidence type="ECO:0000313" key="2">
    <source>
        <dbReference type="Proteomes" id="UP000314616"/>
    </source>
</evidence>
<dbReference type="SUPFAM" id="SSF69118">
    <property type="entry name" value="AhpD-like"/>
    <property type="match status" value="1"/>
</dbReference>
<dbReference type="Proteomes" id="UP000314616">
    <property type="component" value="Chromosome"/>
</dbReference>
<dbReference type="InterPro" id="IPR023982">
    <property type="entry name" value="CHP04029_CMD-like"/>
</dbReference>
<dbReference type="AlphaFoldDB" id="A0A5B8C7C0"/>
<protein>
    <submittedName>
        <fullName evidence="1">CMD domain protein</fullName>
    </submittedName>
</protein>